<comment type="similarity">
    <text evidence="1">Belongs to the prefoldin subunit alpha family.</text>
</comment>
<organism evidence="3">
    <name type="scientific">Timema tahoe</name>
    <dbReference type="NCBI Taxonomy" id="61484"/>
    <lineage>
        <taxon>Eukaryota</taxon>
        <taxon>Metazoa</taxon>
        <taxon>Ecdysozoa</taxon>
        <taxon>Arthropoda</taxon>
        <taxon>Hexapoda</taxon>
        <taxon>Insecta</taxon>
        <taxon>Pterygota</taxon>
        <taxon>Neoptera</taxon>
        <taxon>Polyneoptera</taxon>
        <taxon>Phasmatodea</taxon>
        <taxon>Timematodea</taxon>
        <taxon>Timematoidea</taxon>
        <taxon>Timematidae</taxon>
        <taxon>Timema</taxon>
    </lineage>
</organism>
<protein>
    <recommendedName>
        <fullName evidence="4">Prefoldin subunit 5</fullName>
    </recommendedName>
</protein>
<evidence type="ECO:0000313" key="3">
    <source>
        <dbReference type="EMBL" id="CAD7452150.1"/>
    </source>
</evidence>
<reference evidence="3" key="1">
    <citation type="submission" date="2020-11" db="EMBL/GenBank/DDBJ databases">
        <authorList>
            <person name="Tran Van P."/>
        </authorList>
    </citation>
    <scope>NUCLEOTIDE SEQUENCE</scope>
</reference>
<dbReference type="CDD" id="cd23157">
    <property type="entry name" value="Prefoldin_5"/>
    <property type="match status" value="1"/>
</dbReference>
<name>A0A7R9I914_9NEOP</name>
<dbReference type="InterPro" id="IPR004127">
    <property type="entry name" value="Prefoldin_subunit_alpha"/>
</dbReference>
<dbReference type="FunFam" id="1.10.287.370:FF:000004">
    <property type="entry name" value="Probable prefoldin subunit 5"/>
    <property type="match status" value="1"/>
</dbReference>
<proteinExistence type="inferred from homology"/>
<dbReference type="InterPro" id="IPR009053">
    <property type="entry name" value="Prefoldin"/>
</dbReference>
<dbReference type="PANTHER" id="PTHR12674:SF2">
    <property type="entry name" value="PREFOLDIN SUBUNIT 5"/>
    <property type="match status" value="1"/>
</dbReference>
<sequence>MATKEGMEVLDLTKLGIQQLTQIKQQLDQELSVFNDSLTTLKMAQGKFRDSNESLEKITPSTEGKSIMVPLTGSMYIPGRIADGKTVIIDIGTGYYIQKDVDGAKDYFKRKVTFVTEQMEKISTMGLEKNKLREAVMDVMEMHAQAQLSAQKQQASKS</sequence>
<dbReference type="EMBL" id="OE000047">
    <property type="protein sequence ID" value="CAD7452150.1"/>
    <property type="molecule type" value="Genomic_DNA"/>
</dbReference>
<evidence type="ECO:0000256" key="2">
    <source>
        <dbReference type="ARBA" id="ARBA00023186"/>
    </source>
</evidence>
<dbReference type="GO" id="GO:0016272">
    <property type="term" value="C:prefoldin complex"/>
    <property type="evidence" value="ECO:0007669"/>
    <property type="project" value="InterPro"/>
</dbReference>
<dbReference type="InterPro" id="IPR011599">
    <property type="entry name" value="PFD_alpha_archaea"/>
</dbReference>
<dbReference type="GO" id="GO:0005737">
    <property type="term" value="C:cytoplasm"/>
    <property type="evidence" value="ECO:0007669"/>
    <property type="project" value="TreeGrafter"/>
</dbReference>
<dbReference type="GO" id="GO:0051082">
    <property type="term" value="F:unfolded protein binding"/>
    <property type="evidence" value="ECO:0007669"/>
    <property type="project" value="InterPro"/>
</dbReference>
<keyword evidence="2" id="KW-0143">Chaperone</keyword>
<dbReference type="Pfam" id="PF02996">
    <property type="entry name" value="Prefoldin"/>
    <property type="match status" value="1"/>
</dbReference>
<gene>
    <name evidence="3" type="ORF">TTEB3V08_LOCUS337</name>
</gene>
<evidence type="ECO:0008006" key="4">
    <source>
        <dbReference type="Google" id="ProtNLM"/>
    </source>
</evidence>
<dbReference type="GO" id="GO:1990114">
    <property type="term" value="P:RNA polymerase II core complex assembly"/>
    <property type="evidence" value="ECO:0007669"/>
    <property type="project" value="TreeGrafter"/>
</dbReference>
<accession>A0A7R9I914</accession>
<dbReference type="SUPFAM" id="SSF46579">
    <property type="entry name" value="Prefoldin"/>
    <property type="match status" value="1"/>
</dbReference>
<dbReference type="GO" id="GO:1990113">
    <property type="term" value="P:RNA polymerase I assembly"/>
    <property type="evidence" value="ECO:0007669"/>
    <property type="project" value="TreeGrafter"/>
</dbReference>
<dbReference type="PANTHER" id="PTHR12674">
    <property type="entry name" value="PREFOLDIN SUBUNIT 5"/>
    <property type="match status" value="1"/>
</dbReference>
<dbReference type="GO" id="GO:1990115">
    <property type="term" value="P:RNA polymerase III assembly"/>
    <property type="evidence" value="ECO:0007669"/>
    <property type="project" value="TreeGrafter"/>
</dbReference>
<dbReference type="Gene3D" id="1.10.287.370">
    <property type="match status" value="1"/>
</dbReference>
<dbReference type="AlphaFoldDB" id="A0A7R9I914"/>
<dbReference type="GO" id="GO:0006457">
    <property type="term" value="P:protein folding"/>
    <property type="evidence" value="ECO:0007669"/>
    <property type="project" value="InterPro"/>
</dbReference>
<dbReference type="NCBIfam" id="TIGR00293">
    <property type="entry name" value="prefoldin subunit alpha"/>
    <property type="match status" value="1"/>
</dbReference>
<evidence type="ECO:0000256" key="1">
    <source>
        <dbReference type="ARBA" id="ARBA00010048"/>
    </source>
</evidence>